<dbReference type="AlphaFoldDB" id="A0A974HKC6"/>
<name>A0A974HKC6_XENLA</name>
<sequence length="84" mass="9431">MQLSDYLIPWSRDPLPGVARDIWSGVSSLIGLVTVIYRRLAGLVSDVWVGEIIMRCLQVTRSANKLLVPILSPYSPKYLSELPF</sequence>
<dbReference type="Proteomes" id="UP000694892">
    <property type="component" value="Chromosome 5L"/>
</dbReference>
<evidence type="ECO:0000313" key="2">
    <source>
        <dbReference type="Proteomes" id="UP000694892"/>
    </source>
</evidence>
<proteinExistence type="predicted"/>
<protein>
    <submittedName>
        <fullName evidence="1">Uncharacterized protein</fullName>
    </submittedName>
</protein>
<gene>
    <name evidence="1" type="ORF">XELAEV_18028076mg</name>
</gene>
<accession>A0A974HKC6</accession>
<evidence type="ECO:0000313" key="1">
    <source>
        <dbReference type="EMBL" id="OCT81259.1"/>
    </source>
</evidence>
<dbReference type="EMBL" id="CM004474">
    <property type="protein sequence ID" value="OCT81259.1"/>
    <property type="molecule type" value="Genomic_DNA"/>
</dbReference>
<organism evidence="1 2">
    <name type="scientific">Xenopus laevis</name>
    <name type="common">African clawed frog</name>
    <dbReference type="NCBI Taxonomy" id="8355"/>
    <lineage>
        <taxon>Eukaryota</taxon>
        <taxon>Metazoa</taxon>
        <taxon>Chordata</taxon>
        <taxon>Craniata</taxon>
        <taxon>Vertebrata</taxon>
        <taxon>Euteleostomi</taxon>
        <taxon>Amphibia</taxon>
        <taxon>Batrachia</taxon>
        <taxon>Anura</taxon>
        <taxon>Pipoidea</taxon>
        <taxon>Pipidae</taxon>
        <taxon>Xenopodinae</taxon>
        <taxon>Xenopus</taxon>
        <taxon>Xenopus</taxon>
    </lineage>
</organism>
<reference evidence="2" key="1">
    <citation type="journal article" date="2016" name="Nature">
        <title>Genome evolution in the allotetraploid frog Xenopus laevis.</title>
        <authorList>
            <person name="Session A.M."/>
            <person name="Uno Y."/>
            <person name="Kwon T."/>
            <person name="Chapman J.A."/>
            <person name="Toyoda A."/>
            <person name="Takahashi S."/>
            <person name="Fukui A."/>
            <person name="Hikosaka A."/>
            <person name="Suzuki A."/>
            <person name="Kondo M."/>
            <person name="van Heeringen S.J."/>
            <person name="Quigley I."/>
            <person name="Heinz S."/>
            <person name="Ogino H."/>
            <person name="Ochi H."/>
            <person name="Hellsten U."/>
            <person name="Lyons J.B."/>
            <person name="Simakov O."/>
            <person name="Putnam N."/>
            <person name="Stites J."/>
            <person name="Kuroki Y."/>
            <person name="Tanaka T."/>
            <person name="Michiue T."/>
            <person name="Watanabe M."/>
            <person name="Bogdanovic O."/>
            <person name="Lister R."/>
            <person name="Georgiou G."/>
            <person name="Paranjpe S.S."/>
            <person name="van Kruijsbergen I."/>
            <person name="Shu S."/>
            <person name="Carlson J."/>
            <person name="Kinoshita T."/>
            <person name="Ohta Y."/>
            <person name="Mawaribuchi S."/>
            <person name="Jenkins J."/>
            <person name="Grimwood J."/>
            <person name="Schmutz J."/>
            <person name="Mitros T."/>
            <person name="Mozaffari S.V."/>
            <person name="Suzuki Y."/>
            <person name="Haramoto Y."/>
            <person name="Yamamoto T.S."/>
            <person name="Takagi C."/>
            <person name="Heald R."/>
            <person name="Miller K."/>
            <person name="Haudenschild C."/>
            <person name="Kitzman J."/>
            <person name="Nakayama T."/>
            <person name="Izutsu Y."/>
            <person name="Robert J."/>
            <person name="Fortriede J."/>
            <person name="Burns K."/>
            <person name="Lotay V."/>
            <person name="Karimi K."/>
            <person name="Yasuoka Y."/>
            <person name="Dichmann D.S."/>
            <person name="Flajnik M.F."/>
            <person name="Houston D.W."/>
            <person name="Shendure J."/>
            <person name="DuPasquier L."/>
            <person name="Vize P.D."/>
            <person name="Zorn A.M."/>
            <person name="Ito M."/>
            <person name="Marcotte E.M."/>
            <person name="Wallingford J.B."/>
            <person name="Ito Y."/>
            <person name="Asashima M."/>
            <person name="Ueno N."/>
            <person name="Matsuda Y."/>
            <person name="Veenstra G.J."/>
            <person name="Fujiyama A."/>
            <person name="Harland R.M."/>
            <person name="Taira M."/>
            <person name="Rokhsar D.S."/>
        </authorList>
    </citation>
    <scope>NUCLEOTIDE SEQUENCE [LARGE SCALE GENOMIC DNA]</scope>
    <source>
        <strain evidence="2">J</strain>
    </source>
</reference>